<keyword evidence="1" id="KW-0547">Nucleotide-binding</keyword>
<dbReference type="GO" id="GO:0005739">
    <property type="term" value="C:mitochondrion"/>
    <property type="evidence" value="ECO:0007669"/>
    <property type="project" value="TreeGrafter"/>
</dbReference>
<keyword evidence="2" id="KW-0342">GTP-binding</keyword>
<dbReference type="Pfam" id="PF01031">
    <property type="entry name" value="Dynamin_M"/>
    <property type="match status" value="1"/>
</dbReference>
<sequence length="710" mass="79108">MVLTTLQTDALGRLCPKDQLELLDSIDRLRLQGINHYISLPQIIVCGDQSSGKSSVLEAISGVSFPIKSNLCTRFPTELVLRRMPQIGSSVSIVPHSSRSDSERKVLASFHQKLDGFDGLADVVESAKTAMGISMHGKTFSKDLLRVEITGPDRPHLTIVDLPGLIHSETKNQTVSDVELIQDVVQTYMKERRSIILAVVSAKNDFANQVVLKLARLADKTGSRTLGVITKPDALIPGSDSEAMYVSLAMNQEVEFRLGWHVLKNMDSETGISTLPERDANEDNFFSQGVWKELSPSTLGINELRSRLSHVLLGQIAGELPSLIDEIEAKSNACHERLEKLGQPRNTLDEQRLYLFHVGQSFQSLVKASIDGSYNDSFFEDAQSQRGYQKRIRAVVQNLNQKFAKDIAEHGHFREVVKTETVPDVSTKVSEKVTPITRDEFITHIQNLIQRTRGRELPGTFNPMIVANLFLEQSRPWEGIMRHHVQKVWDAAKDFLELVVAHIADGSTSKALLQEVFGPALDALLNTLNTKAVELLNPHQNGHPITYNHYFTEALQRARVERRKTQVASTLAKYLGISSDETTTTTVYIKQTVNVSELIGALTEQSEPDMDLFAASEALDCMNAYYKVALKRFIDDVAIEIIETNMISALIDVFSPVSVYGMSPRLVARIAGESKDNATQRENLRKQLDILQKGSDTCKRFIGVRIGGMF</sequence>
<dbReference type="InterPro" id="IPR020850">
    <property type="entry name" value="GED_dom"/>
</dbReference>
<dbReference type="GO" id="GO:0048312">
    <property type="term" value="P:intracellular distribution of mitochondria"/>
    <property type="evidence" value="ECO:0007669"/>
    <property type="project" value="TreeGrafter"/>
</dbReference>
<keyword evidence="6" id="KW-1185">Reference proteome</keyword>
<dbReference type="GO" id="GO:0008017">
    <property type="term" value="F:microtubule binding"/>
    <property type="evidence" value="ECO:0007669"/>
    <property type="project" value="TreeGrafter"/>
</dbReference>
<dbReference type="PROSITE" id="PS51388">
    <property type="entry name" value="GED"/>
    <property type="match status" value="1"/>
</dbReference>
<evidence type="ECO:0000313" key="5">
    <source>
        <dbReference type="EMBL" id="ORY60239.1"/>
    </source>
</evidence>
<dbReference type="InterPro" id="IPR000375">
    <property type="entry name" value="Dynamin_stalk"/>
</dbReference>
<protein>
    <submittedName>
        <fullName evidence="5">Dynamin family protein</fullName>
    </submittedName>
</protein>
<gene>
    <name evidence="5" type="ORF">BCR38DRAFT_350733</name>
</gene>
<evidence type="ECO:0000256" key="2">
    <source>
        <dbReference type="ARBA" id="ARBA00023134"/>
    </source>
</evidence>
<dbReference type="AlphaFoldDB" id="A0A1Y2DM69"/>
<name>A0A1Y2DM69_9PEZI</name>
<reference evidence="5 6" key="1">
    <citation type="submission" date="2016-07" db="EMBL/GenBank/DDBJ databases">
        <title>Pervasive Adenine N6-methylation of Active Genes in Fungi.</title>
        <authorList>
            <consortium name="DOE Joint Genome Institute"/>
            <person name="Mondo S.J."/>
            <person name="Dannebaum R.O."/>
            <person name="Kuo R.C."/>
            <person name="Labutti K."/>
            <person name="Haridas S."/>
            <person name="Kuo A."/>
            <person name="Salamov A."/>
            <person name="Ahrendt S.R."/>
            <person name="Lipzen A."/>
            <person name="Sullivan W."/>
            <person name="Andreopoulos W.B."/>
            <person name="Clum A."/>
            <person name="Lindquist E."/>
            <person name="Daum C."/>
            <person name="Ramamoorthy G.K."/>
            <person name="Gryganskyi A."/>
            <person name="Culley D."/>
            <person name="Magnuson J.K."/>
            <person name="James T.Y."/>
            <person name="O'Malley M.A."/>
            <person name="Stajich J.E."/>
            <person name="Spatafora J.W."/>
            <person name="Visel A."/>
            <person name="Grigoriev I.V."/>
        </authorList>
    </citation>
    <scope>NUCLEOTIDE SEQUENCE [LARGE SCALE GENOMIC DNA]</scope>
    <source>
        <strain evidence="5 6">CBS 129021</strain>
    </source>
</reference>
<dbReference type="PANTHER" id="PTHR11566:SF21">
    <property type="entry name" value="DYNAMIN RELATED PROTEIN 1, ISOFORM A"/>
    <property type="match status" value="1"/>
</dbReference>
<dbReference type="SMART" id="SM00053">
    <property type="entry name" value="DYNc"/>
    <property type="match status" value="1"/>
</dbReference>
<evidence type="ECO:0000313" key="6">
    <source>
        <dbReference type="Proteomes" id="UP000193689"/>
    </source>
</evidence>
<evidence type="ECO:0000259" key="3">
    <source>
        <dbReference type="PROSITE" id="PS51388"/>
    </source>
</evidence>
<dbReference type="InterPro" id="IPR027417">
    <property type="entry name" value="P-loop_NTPase"/>
</dbReference>
<feature type="domain" description="GED" evidence="3">
    <location>
        <begin position="615"/>
        <end position="706"/>
    </location>
</feature>
<proteinExistence type="predicted"/>
<dbReference type="RefSeq" id="XP_040712673.1">
    <property type="nucleotide sequence ID" value="XM_040856594.1"/>
</dbReference>
<dbReference type="InterPro" id="IPR001401">
    <property type="entry name" value="Dynamin_GTPase"/>
</dbReference>
<dbReference type="CDD" id="cd08771">
    <property type="entry name" value="DLP_1"/>
    <property type="match status" value="1"/>
</dbReference>
<dbReference type="Pfam" id="PF00350">
    <property type="entry name" value="Dynamin_N"/>
    <property type="match status" value="1"/>
</dbReference>
<dbReference type="PROSITE" id="PS51718">
    <property type="entry name" value="G_DYNAMIN_2"/>
    <property type="match status" value="1"/>
</dbReference>
<dbReference type="InParanoid" id="A0A1Y2DM69"/>
<dbReference type="InterPro" id="IPR030381">
    <property type="entry name" value="G_DYNAMIN_dom"/>
</dbReference>
<dbReference type="GO" id="GO:0006897">
    <property type="term" value="P:endocytosis"/>
    <property type="evidence" value="ECO:0007669"/>
    <property type="project" value="TreeGrafter"/>
</dbReference>
<dbReference type="GO" id="GO:0016020">
    <property type="term" value="C:membrane"/>
    <property type="evidence" value="ECO:0007669"/>
    <property type="project" value="TreeGrafter"/>
</dbReference>
<dbReference type="Proteomes" id="UP000193689">
    <property type="component" value="Unassembled WGS sequence"/>
</dbReference>
<dbReference type="EMBL" id="MCFJ01000012">
    <property type="protein sequence ID" value="ORY60239.1"/>
    <property type="molecule type" value="Genomic_DNA"/>
</dbReference>
<dbReference type="SUPFAM" id="SSF52540">
    <property type="entry name" value="P-loop containing nucleoside triphosphate hydrolases"/>
    <property type="match status" value="1"/>
</dbReference>
<dbReference type="GO" id="GO:0000266">
    <property type="term" value="P:mitochondrial fission"/>
    <property type="evidence" value="ECO:0007669"/>
    <property type="project" value="TreeGrafter"/>
</dbReference>
<dbReference type="InterPro" id="IPR045063">
    <property type="entry name" value="Dynamin_N"/>
</dbReference>
<dbReference type="GO" id="GO:0005874">
    <property type="term" value="C:microtubule"/>
    <property type="evidence" value="ECO:0007669"/>
    <property type="project" value="TreeGrafter"/>
</dbReference>
<dbReference type="PANTHER" id="PTHR11566">
    <property type="entry name" value="DYNAMIN"/>
    <property type="match status" value="1"/>
</dbReference>
<dbReference type="GO" id="GO:0016559">
    <property type="term" value="P:peroxisome fission"/>
    <property type="evidence" value="ECO:0007669"/>
    <property type="project" value="TreeGrafter"/>
</dbReference>
<dbReference type="InterPro" id="IPR022812">
    <property type="entry name" value="Dynamin"/>
</dbReference>
<comment type="caution">
    <text evidence="5">The sequence shown here is derived from an EMBL/GenBank/DDBJ whole genome shotgun (WGS) entry which is preliminary data.</text>
</comment>
<dbReference type="Gene3D" id="3.40.50.300">
    <property type="entry name" value="P-loop containing nucleotide triphosphate hydrolases"/>
    <property type="match status" value="1"/>
</dbReference>
<evidence type="ECO:0000256" key="1">
    <source>
        <dbReference type="ARBA" id="ARBA00022741"/>
    </source>
</evidence>
<dbReference type="GeneID" id="63772806"/>
<dbReference type="Gene3D" id="1.20.120.1240">
    <property type="entry name" value="Dynamin, middle domain"/>
    <property type="match status" value="1"/>
</dbReference>
<dbReference type="PRINTS" id="PR00195">
    <property type="entry name" value="DYNAMIN"/>
</dbReference>
<dbReference type="OrthoDB" id="415706at2759"/>
<dbReference type="STRING" id="1141098.A0A1Y2DM69"/>
<dbReference type="GO" id="GO:0005525">
    <property type="term" value="F:GTP binding"/>
    <property type="evidence" value="ECO:0007669"/>
    <property type="project" value="InterPro"/>
</dbReference>
<organism evidence="5 6">
    <name type="scientific">Pseudomassariella vexata</name>
    <dbReference type="NCBI Taxonomy" id="1141098"/>
    <lineage>
        <taxon>Eukaryota</taxon>
        <taxon>Fungi</taxon>
        <taxon>Dikarya</taxon>
        <taxon>Ascomycota</taxon>
        <taxon>Pezizomycotina</taxon>
        <taxon>Sordariomycetes</taxon>
        <taxon>Xylariomycetidae</taxon>
        <taxon>Amphisphaeriales</taxon>
        <taxon>Pseudomassariaceae</taxon>
        <taxon>Pseudomassariella</taxon>
    </lineage>
</organism>
<evidence type="ECO:0000259" key="4">
    <source>
        <dbReference type="PROSITE" id="PS51718"/>
    </source>
</evidence>
<feature type="domain" description="Dynamin-type G" evidence="4">
    <location>
        <begin position="37"/>
        <end position="321"/>
    </location>
</feature>
<dbReference type="FunFam" id="3.40.50.300:FF:001425">
    <property type="entry name" value="Dynamin GTPase, putative"/>
    <property type="match status" value="1"/>
</dbReference>
<accession>A0A1Y2DM69</accession>
<dbReference type="GO" id="GO:0003924">
    <property type="term" value="F:GTPase activity"/>
    <property type="evidence" value="ECO:0007669"/>
    <property type="project" value="InterPro"/>
</dbReference>